<gene>
    <name evidence="1" type="ORF">PIBRA_LOCUS8596</name>
</gene>
<dbReference type="EMBL" id="CALOZG010000027">
    <property type="protein sequence ID" value="CAH4032177.1"/>
    <property type="molecule type" value="Genomic_DNA"/>
</dbReference>
<reference evidence="1" key="1">
    <citation type="submission" date="2022-05" db="EMBL/GenBank/DDBJ databases">
        <authorList>
            <person name="Okamura Y."/>
        </authorList>
    </citation>
    <scope>NUCLEOTIDE SEQUENCE</scope>
</reference>
<evidence type="ECO:0000313" key="1">
    <source>
        <dbReference type="EMBL" id="CAH4032177.1"/>
    </source>
</evidence>
<protein>
    <submittedName>
        <fullName evidence="1">Uncharacterized protein</fullName>
    </submittedName>
</protein>
<keyword evidence="2" id="KW-1185">Reference proteome</keyword>
<evidence type="ECO:0000313" key="2">
    <source>
        <dbReference type="Proteomes" id="UP001152562"/>
    </source>
</evidence>
<proteinExistence type="predicted"/>
<sequence>MQILNFNTLAAMLELFVERALWYFFVSRVYEYIVNSTLFGASSISTSRRPLPLSFSVCKLPYGGEGAGGGRRAMGVLLGGDGRAAGLGTWRALTWWCRARCHPPCSYE</sequence>
<accession>A0A9P0XEW2</accession>
<dbReference type="Proteomes" id="UP001152562">
    <property type="component" value="Unassembled WGS sequence"/>
</dbReference>
<comment type="caution">
    <text evidence="1">The sequence shown here is derived from an EMBL/GenBank/DDBJ whole genome shotgun (WGS) entry which is preliminary data.</text>
</comment>
<dbReference type="AlphaFoldDB" id="A0A9P0XEW2"/>
<organism evidence="1 2">
    <name type="scientific">Pieris brassicae</name>
    <name type="common">White butterfly</name>
    <name type="synonym">Large white butterfly</name>
    <dbReference type="NCBI Taxonomy" id="7116"/>
    <lineage>
        <taxon>Eukaryota</taxon>
        <taxon>Metazoa</taxon>
        <taxon>Ecdysozoa</taxon>
        <taxon>Arthropoda</taxon>
        <taxon>Hexapoda</taxon>
        <taxon>Insecta</taxon>
        <taxon>Pterygota</taxon>
        <taxon>Neoptera</taxon>
        <taxon>Endopterygota</taxon>
        <taxon>Lepidoptera</taxon>
        <taxon>Glossata</taxon>
        <taxon>Ditrysia</taxon>
        <taxon>Papilionoidea</taxon>
        <taxon>Pieridae</taxon>
        <taxon>Pierinae</taxon>
        <taxon>Pieris</taxon>
    </lineage>
</organism>
<name>A0A9P0XEW2_PIEBR</name>